<protein>
    <submittedName>
        <fullName evidence="2">Uncharacterized protein</fullName>
    </submittedName>
</protein>
<evidence type="ECO:0000313" key="2">
    <source>
        <dbReference type="EMBL" id="OIV35232.1"/>
    </source>
</evidence>
<dbReference type="SUPFAM" id="SSF46785">
    <property type="entry name" value="Winged helix' DNA-binding domain"/>
    <property type="match status" value="2"/>
</dbReference>
<dbReference type="AlphaFoldDB" id="A0A1J7C0X9"/>
<proteinExistence type="predicted"/>
<feature type="region of interest" description="Disordered" evidence="1">
    <location>
        <begin position="356"/>
        <end position="396"/>
    </location>
</feature>
<reference evidence="2 3" key="1">
    <citation type="submission" date="2016-10" db="EMBL/GenBank/DDBJ databases">
        <title>Genome sequence of Streptomyces gilvigriseus MUSC 26.</title>
        <authorList>
            <person name="Lee L.-H."/>
            <person name="Ser H.-L."/>
        </authorList>
    </citation>
    <scope>NUCLEOTIDE SEQUENCE [LARGE SCALE GENOMIC DNA]</scope>
    <source>
        <strain evidence="2 3">MUSC 26</strain>
    </source>
</reference>
<keyword evidence="3" id="KW-1185">Reference proteome</keyword>
<comment type="caution">
    <text evidence="2">The sequence shown here is derived from an EMBL/GenBank/DDBJ whole genome shotgun (WGS) entry which is preliminary data.</text>
</comment>
<evidence type="ECO:0000313" key="3">
    <source>
        <dbReference type="Proteomes" id="UP000243342"/>
    </source>
</evidence>
<dbReference type="Proteomes" id="UP000243342">
    <property type="component" value="Unassembled WGS sequence"/>
</dbReference>
<accession>A0A1J7C0X9</accession>
<dbReference type="InterPro" id="IPR036388">
    <property type="entry name" value="WH-like_DNA-bd_sf"/>
</dbReference>
<dbReference type="Gene3D" id="1.10.10.10">
    <property type="entry name" value="Winged helix-like DNA-binding domain superfamily/Winged helix DNA-binding domain"/>
    <property type="match status" value="2"/>
</dbReference>
<gene>
    <name evidence="2" type="ORF">BIV57_22690</name>
</gene>
<dbReference type="InterPro" id="IPR036390">
    <property type="entry name" value="WH_DNA-bd_sf"/>
</dbReference>
<evidence type="ECO:0000256" key="1">
    <source>
        <dbReference type="SAM" id="MobiDB-lite"/>
    </source>
</evidence>
<dbReference type="RefSeq" id="WP_071658808.1">
    <property type="nucleotide sequence ID" value="NZ_MLCF01000184.1"/>
</dbReference>
<sequence>MAPDAAEHDLAQLNAALQALRSVQVFAHLDYLRRPRTIRQLVDHFNITDVATRIRMRTLRANGLCTQSRDEIPATYAITDRGRQALELGKDLASWARAVGLAGGSAPDPEAAVDFLAKPRITAMLIALRDGPMNTVDLTKHLGFGTTWSATPHWQALLNARLLQITQDWSYSGGRGRTARVLGLTDQGRSALPLLQRLTNWQNETAPAAAAPSPRTAPTTSSPQDTSPPQDRTRTLSETARAAATAASSWPAPAASIDRQIEETTHKTLDQLRDDFEHNQEPGLHSVLLHQRDHLVAAEQAVADSRMRLIELAGEHTGRLPVAAIVKEASQLAQATAERDTLHNALRSTLAATRRDAAATHNARPCARTHHDLGDRCPGAPGAQPLPRTPSRRRKL</sequence>
<dbReference type="STRING" id="1428644.BIV57_22690"/>
<name>A0A1J7C0X9_9ACTN</name>
<organism evidence="2 3">
    <name type="scientific">Mangrovactinospora gilvigrisea</name>
    <dbReference type="NCBI Taxonomy" id="1428644"/>
    <lineage>
        <taxon>Bacteria</taxon>
        <taxon>Bacillati</taxon>
        <taxon>Actinomycetota</taxon>
        <taxon>Actinomycetes</taxon>
        <taxon>Kitasatosporales</taxon>
        <taxon>Streptomycetaceae</taxon>
        <taxon>Mangrovactinospora</taxon>
    </lineage>
</organism>
<feature type="region of interest" description="Disordered" evidence="1">
    <location>
        <begin position="205"/>
        <end position="256"/>
    </location>
</feature>
<dbReference type="EMBL" id="MLCF01000184">
    <property type="protein sequence ID" value="OIV35232.1"/>
    <property type="molecule type" value="Genomic_DNA"/>
</dbReference>